<dbReference type="Gene3D" id="3.30.420.10">
    <property type="entry name" value="Ribonuclease H-like superfamily/Ribonuclease H"/>
    <property type="match status" value="1"/>
</dbReference>
<dbReference type="SUPFAM" id="SSF53098">
    <property type="entry name" value="Ribonuclease H-like"/>
    <property type="match status" value="1"/>
</dbReference>
<keyword evidence="2" id="KW-1185">Reference proteome</keyword>
<dbReference type="InterPro" id="IPR012337">
    <property type="entry name" value="RNaseH-like_sf"/>
</dbReference>
<sequence length="223" mass="25413">MIEKVDLLPSNFNFTGTGRFEYPNDFLTVHTTTDTDHANSLFRNVFYTHDGWPRVKASGVDCEHRTLPGYHTPGCIQAFSDLTAEVINFSCPTLRAEHYPDWLVYYLRDAELLKFGFGVENDVKMLANIGMTGMAGFVRADDIVLWHYRNVAAQTYLGIERILHYGGGGWEVEVLNQRRRKYASIDAQLSLECVREVSRLMTPAQRAEAQKYQAANSYHIAHV</sequence>
<name>A0AAD5X590_9FUNG</name>
<accession>A0AAD5X590</accession>
<dbReference type="InterPro" id="IPR036397">
    <property type="entry name" value="RNaseH_sf"/>
</dbReference>
<evidence type="ECO:0000313" key="1">
    <source>
        <dbReference type="EMBL" id="KAJ3051615.1"/>
    </source>
</evidence>
<dbReference type="AlphaFoldDB" id="A0AAD5X590"/>
<protein>
    <submittedName>
        <fullName evidence="1">Uncharacterized protein</fullName>
    </submittedName>
</protein>
<dbReference type="GO" id="GO:0003676">
    <property type="term" value="F:nucleic acid binding"/>
    <property type="evidence" value="ECO:0007669"/>
    <property type="project" value="InterPro"/>
</dbReference>
<reference evidence="1" key="1">
    <citation type="submission" date="2020-05" db="EMBL/GenBank/DDBJ databases">
        <title>Phylogenomic resolution of chytrid fungi.</title>
        <authorList>
            <person name="Stajich J.E."/>
            <person name="Amses K."/>
            <person name="Simmons R."/>
            <person name="Seto K."/>
            <person name="Myers J."/>
            <person name="Bonds A."/>
            <person name="Quandt C.A."/>
            <person name="Barry K."/>
            <person name="Liu P."/>
            <person name="Grigoriev I."/>
            <person name="Longcore J.E."/>
            <person name="James T.Y."/>
        </authorList>
    </citation>
    <scope>NUCLEOTIDE SEQUENCE</scope>
    <source>
        <strain evidence="1">JEL0318</strain>
    </source>
</reference>
<organism evidence="1 2">
    <name type="scientific">Rhizophlyctis rosea</name>
    <dbReference type="NCBI Taxonomy" id="64517"/>
    <lineage>
        <taxon>Eukaryota</taxon>
        <taxon>Fungi</taxon>
        <taxon>Fungi incertae sedis</taxon>
        <taxon>Chytridiomycota</taxon>
        <taxon>Chytridiomycota incertae sedis</taxon>
        <taxon>Chytridiomycetes</taxon>
        <taxon>Rhizophlyctidales</taxon>
        <taxon>Rhizophlyctidaceae</taxon>
        <taxon>Rhizophlyctis</taxon>
    </lineage>
</organism>
<evidence type="ECO:0000313" key="2">
    <source>
        <dbReference type="Proteomes" id="UP001212841"/>
    </source>
</evidence>
<comment type="caution">
    <text evidence="1">The sequence shown here is derived from an EMBL/GenBank/DDBJ whole genome shotgun (WGS) entry which is preliminary data.</text>
</comment>
<dbReference type="Proteomes" id="UP001212841">
    <property type="component" value="Unassembled WGS sequence"/>
</dbReference>
<gene>
    <name evidence="1" type="ORF">HK097_007364</name>
</gene>
<dbReference type="EMBL" id="JADGJD010000376">
    <property type="protein sequence ID" value="KAJ3051615.1"/>
    <property type="molecule type" value="Genomic_DNA"/>
</dbReference>
<proteinExistence type="predicted"/>